<feature type="region of interest" description="Disordered" evidence="1">
    <location>
        <begin position="127"/>
        <end position="173"/>
    </location>
</feature>
<dbReference type="EMBL" id="CP002343">
    <property type="protein sequence ID" value="ADU46882.1"/>
    <property type="molecule type" value="Genomic_DNA"/>
</dbReference>
<dbReference type="InterPro" id="IPR016186">
    <property type="entry name" value="C-type_lectin-like/link_sf"/>
</dbReference>
<feature type="domain" description="C-type lectin" evidence="2">
    <location>
        <begin position="1"/>
        <end position="102"/>
    </location>
</feature>
<gene>
    <name evidence="3" type="ordered locus">Intca_0330</name>
</gene>
<dbReference type="PROSITE" id="PS50041">
    <property type="entry name" value="C_TYPE_LECTIN_2"/>
    <property type="match status" value="1"/>
</dbReference>
<evidence type="ECO:0000313" key="3">
    <source>
        <dbReference type="EMBL" id="ADU46882.1"/>
    </source>
</evidence>
<dbReference type="InterPro" id="IPR050111">
    <property type="entry name" value="C-type_lectin/snaclec_domain"/>
</dbReference>
<dbReference type="KEGG" id="ica:Intca_0330"/>
<keyword evidence="4" id="KW-1185">Reference proteome</keyword>
<dbReference type="STRING" id="710696.Intca_0330"/>
<dbReference type="RefSeq" id="WP_013491204.1">
    <property type="nucleotide sequence ID" value="NC_014830.1"/>
</dbReference>
<feature type="compositionally biased region" description="Low complexity" evidence="1">
    <location>
        <begin position="127"/>
        <end position="165"/>
    </location>
</feature>
<proteinExistence type="predicted"/>
<evidence type="ECO:0000313" key="4">
    <source>
        <dbReference type="Proteomes" id="UP000008914"/>
    </source>
</evidence>
<dbReference type="eggNOG" id="COG2304">
    <property type="taxonomic scope" value="Bacteria"/>
</dbReference>
<dbReference type="InterPro" id="IPR001304">
    <property type="entry name" value="C-type_lectin-like"/>
</dbReference>
<dbReference type="SMART" id="SM00034">
    <property type="entry name" value="CLECT"/>
    <property type="match status" value="1"/>
</dbReference>
<sequence length="173" mass="18425">MTWHQARSAAAERTQGGPLCAGHLATITTADEQAFLFSTFGEGLHTTWLGGYQTDGATEPAGGWTWITGETWGYTNWLLGEPNNSGGEDALAFLGTNGKWNDAPELYNYGASGGYVVEYEGRQVAMTSSPEATTTASTTTATVSSRWPSSPRPRSTRPRSTPPRSLSMAPASK</sequence>
<dbReference type="SUPFAM" id="SSF56436">
    <property type="entry name" value="C-type lectin-like"/>
    <property type="match status" value="1"/>
</dbReference>
<dbReference type="Proteomes" id="UP000008914">
    <property type="component" value="Chromosome"/>
</dbReference>
<evidence type="ECO:0000256" key="1">
    <source>
        <dbReference type="SAM" id="MobiDB-lite"/>
    </source>
</evidence>
<protein>
    <submittedName>
        <fullName evidence="3">C-type lectin domain protein</fullName>
    </submittedName>
</protein>
<evidence type="ECO:0000259" key="2">
    <source>
        <dbReference type="PROSITE" id="PS50041"/>
    </source>
</evidence>
<accession>E6S7I7</accession>
<reference evidence="3 4" key="1">
    <citation type="journal article" date="2010" name="Stand. Genomic Sci.">
        <title>Complete genome sequence of Intrasporangium calvum type strain (7 KIP).</title>
        <authorList>
            <person name="Del Rio T.G."/>
            <person name="Chertkov O."/>
            <person name="Yasawong M."/>
            <person name="Lucas S."/>
            <person name="Deshpande S."/>
            <person name="Cheng J.F."/>
            <person name="Detter C."/>
            <person name="Tapia R."/>
            <person name="Han C."/>
            <person name="Goodwin L."/>
            <person name="Pitluck S."/>
            <person name="Liolios K."/>
            <person name="Ivanova N."/>
            <person name="Mavromatis K."/>
            <person name="Pati A."/>
            <person name="Chen A."/>
            <person name="Palaniappan K."/>
            <person name="Land M."/>
            <person name="Hauser L."/>
            <person name="Chang Y.J."/>
            <person name="Jeffries C.D."/>
            <person name="Rohde M."/>
            <person name="Pukall R."/>
            <person name="Sikorski J."/>
            <person name="Goker M."/>
            <person name="Woyke T."/>
            <person name="Bristow J."/>
            <person name="Eisen J.A."/>
            <person name="Markowitz V."/>
            <person name="Hugenholtz P."/>
            <person name="Kyrpides N.C."/>
            <person name="Klenk H.P."/>
            <person name="Lapidus A."/>
        </authorList>
    </citation>
    <scope>NUCLEOTIDE SEQUENCE [LARGE SCALE GENOMIC DNA]</scope>
    <source>
        <strain evidence="4">ATCC 23552 / DSM 43043 / JCM 3097 / NBRC 12989 / 7 KIP</strain>
    </source>
</reference>
<dbReference type="InterPro" id="IPR016187">
    <property type="entry name" value="CTDL_fold"/>
</dbReference>
<name>E6S7I7_INTC7</name>
<dbReference type="Gene3D" id="3.10.100.10">
    <property type="entry name" value="Mannose-Binding Protein A, subunit A"/>
    <property type="match status" value="1"/>
</dbReference>
<dbReference type="PANTHER" id="PTHR22803">
    <property type="entry name" value="MANNOSE, PHOSPHOLIPASE, LECTIN RECEPTOR RELATED"/>
    <property type="match status" value="1"/>
</dbReference>
<dbReference type="Pfam" id="PF00059">
    <property type="entry name" value="Lectin_C"/>
    <property type="match status" value="1"/>
</dbReference>
<dbReference type="OrthoDB" id="500962at2"/>
<dbReference type="AlphaFoldDB" id="E6S7I7"/>
<dbReference type="HOGENOM" id="CLU_1545550_0_0_11"/>
<organism evidence="3 4">
    <name type="scientific">Intrasporangium calvum (strain ATCC 23552 / DSM 43043 / JCM 3097 / NBRC 12989 / NCIMB 10167 / NRRL B-3866 / 7 KIP)</name>
    <dbReference type="NCBI Taxonomy" id="710696"/>
    <lineage>
        <taxon>Bacteria</taxon>
        <taxon>Bacillati</taxon>
        <taxon>Actinomycetota</taxon>
        <taxon>Actinomycetes</taxon>
        <taxon>Micrococcales</taxon>
        <taxon>Intrasporangiaceae</taxon>
        <taxon>Intrasporangium</taxon>
    </lineage>
</organism>